<dbReference type="RefSeq" id="WP_124194200.1">
    <property type="nucleotide sequence ID" value="NZ_REGA01000002.1"/>
</dbReference>
<dbReference type="Gene3D" id="3.90.1150.10">
    <property type="entry name" value="Aspartate Aminotransferase, domain 1"/>
    <property type="match status" value="1"/>
</dbReference>
<dbReference type="GO" id="GO:0030170">
    <property type="term" value="F:pyridoxal phosphate binding"/>
    <property type="evidence" value="ECO:0007669"/>
    <property type="project" value="TreeGrafter"/>
</dbReference>
<dbReference type="InterPro" id="IPR015424">
    <property type="entry name" value="PyrdxlP-dep_Trfase"/>
</dbReference>
<dbReference type="EMBL" id="REGA01000002">
    <property type="protein sequence ID" value="RQG97327.1"/>
    <property type="molecule type" value="Genomic_DNA"/>
</dbReference>
<dbReference type="GO" id="GO:0000271">
    <property type="term" value="P:polysaccharide biosynthetic process"/>
    <property type="evidence" value="ECO:0007669"/>
    <property type="project" value="TreeGrafter"/>
</dbReference>
<gene>
    <name evidence="2" type="ORF">EA473_03100</name>
</gene>
<dbReference type="PANTHER" id="PTHR30244">
    <property type="entry name" value="TRANSAMINASE"/>
    <property type="match status" value="1"/>
</dbReference>
<proteinExistence type="inferred from homology"/>
<dbReference type="Pfam" id="PF01041">
    <property type="entry name" value="DegT_DnrJ_EryC1"/>
    <property type="match status" value="1"/>
</dbReference>
<reference evidence="2 3" key="1">
    <citation type="submission" date="2018-10" db="EMBL/GenBank/DDBJ databases">
        <title>Natrarchaeobius chitinivorans gen. nov., sp. nov., and Natrarchaeobius haloalkaliphilus sp. nov., alkaliphilic, chitin-utilizing haloarchaea from hypersaline alkaline lakes.</title>
        <authorList>
            <person name="Sorokin D.Y."/>
            <person name="Elcheninov A.G."/>
            <person name="Kostrikina N.A."/>
            <person name="Bale N.J."/>
            <person name="Sinninghe Damste J.S."/>
            <person name="Khijniak T.V."/>
            <person name="Kublanov I.V."/>
            <person name="Toshchakov S.V."/>
        </authorList>
    </citation>
    <scope>NUCLEOTIDE SEQUENCE [LARGE SCALE GENOMIC DNA]</scope>
    <source>
        <strain evidence="2 3">AArcht4T</strain>
    </source>
</reference>
<keyword evidence="1" id="KW-0663">Pyridoxal phosphate</keyword>
<dbReference type="Proteomes" id="UP000282323">
    <property type="component" value="Unassembled WGS sequence"/>
</dbReference>
<dbReference type="InterPro" id="IPR015422">
    <property type="entry name" value="PyrdxlP-dep_Trfase_small"/>
</dbReference>
<evidence type="ECO:0000313" key="2">
    <source>
        <dbReference type="EMBL" id="RQG97327.1"/>
    </source>
</evidence>
<name>A0A3N6M5I2_NATCH</name>
<dbReference type="OrthoDB" id="358899at2157"/>
<dbReference type="GO" id="GO:0008483">
    <property type="term" value="F:transaminase activity"/>
    <property type="evidence" value="ECO:0007669"/>
    <property type="project" value="UniProtKB-KW"/>
</dbReference>
<accession>A0A3N6M5I2</accession>
<comment type="caution">
    <text evidence="2">The sequence shown here is derived from an EMBL/GenBank/DDBJ whole genome shotgun (WGS) entry which is preliminary data.</text>
</comment>
<organism evidence="2 3">
    <name type="scientific">Natrarchaeobius chitinivorans</name>
    <dbReference type="NCBI Taxonomy" id="1679083"/>
    <lineage>
        <taxon>Archaea</taxon>
        <taxon>Methanobacteriati</taxon>
        <taxon>Methanobacteriota</taxon>
        <taxon>Stenosarchaea group</taxon>
        <taxon>Halobacteria</taxon>
        <taxon>Halobacteriales</taxon>
        <taxon>Natrialbaceae</taxon>
        <taxon>Natrarchaeobius</taxon>
    </lineage>
</organism>
<sequence>MINGTPSLFVSTLSDQRPVGVEPFLDRYAREFTYYGSGKVALRDGLAGLVEPGENVVLPAYLPDAVAEPLVELGLEVRYYRVEPSLAPDLADLERRIDDDTVAAVSVNYFGFPQPGLEEFVSLVSEYDCYHVDDNAHAPFSVDRGTLLGTRGHLGITSLWKMLPIPDGAVLYRSDDSVIDRYEPSSLAGVRDGIGSRDCRFVATSIVDDLFGTNGAIRQSIDALVAGRGESPAVGGQRERYERSKQPMSKLSMYVLEDADPGEIRSARRENYRAWRDHLEGRDDVELLYESLPDGICPQVLPVRAIDAESFLAELEACGIDGVHTWPRLSPTVLDDPSYETTRRLSRSIVTLPVHQQIDPVAIDEHATELGQ</sequence>
<dbReference type="PANTHER" id="PTHR30244:SF42">
    <property type="entry name" value="UDP-2-ACETAMIDO-2-DEOXY-3-OXO-D-GLUCURONATE AMINOTRANSFERASE"/>
    <property type="match status" value="1"/>
</dbReference>
<protein>
    <submittedName>
        <fullName evidence="2">DegT/DnrJ/EryC1/StrS aminotransferase family protein</fullName>
    </submittedName>
</protein>
<dbReference type="InterPro" id="IPR000653">
    <property type="entry name" value="DegT/StrS_aminotransferase"/>
</dbReference>
<dbReference type="Gene3D" id="3.40.640.10">
    <property type="entry name" value="Type I PLP-dependent aspartate aminotransferase-like (Major domain)"/>
    <property type="match status" value="1"/>
</dbReference>
<evidence type="ECO:0000256" key="1">
    <source>
        <dbReference type="RuleBase" id="RU004508"/>
    </source>
</evidence>
<dbReference type="InterPro" id="IPR015421">
    <property type="entry name" value="PyrdxlP-dep_Trfase_major"/>
</dbReference>
<keyword evidence="2" id="KW-0032">Aminotransferase</keyword>
<comment type="similarity">
    <text evidence="1">Belongs to the DegT/DnrJ/EryC1 family.</text>
</comment>
<evidence type="ECO:0000313" key="3">
    <source>
        <dbReference type="Proteomes" id="UP000282323"/>
    </source>
</evidence>
<dbReference type="SUPFAM" id="SSF53383">
    <property type="entry name" value="PLP-dependent transferases"/>
    <property type="match status" value="1"/>
</dbReference>
<keyword evidence="2" id="KW-0808">Transferase</keyword>
<dbReference type="AlphaFoldDB" id="A0A3N6M5I2"/>
<keyword evidence="3" id="KW-1185">Reference proteome</keyword>